<dbReference type="Gene3D" id="3.40.50.1820">
    <property type="entry name" value="alpha/beta hydrolase"/>
    <property type="match status" value="1"/>
</dbReference>
<feature type="domain" description="AB hydrolase-1" evidence="1">
    <location>
        <begin position="30"/>
        <end position="144"/>
    </location>
</feature>
<dbReference type="PANTHER" id="PTHR43798:SF5">
    <property type="entry name" value="MONOACYLGLYCEROL LIPASE ABHD6"/>
    <property type="match status" value="1"/>
</dbReference>
<sequence>MFGASRYKVHKKNNFEYLYISANDESAQNVIMLHGMFGGLSNYDPLIEHAEGCNIIVPSIPLYDFKARKLSIQKLSGWLHKFTKELHIENPILLGNSMGGHLALDYALQYPDMVSALVLTGSSGIQEKDFGSSFPRRKDREYIRKQAALTFYEDLIDDEIMDEIMEVVTSPSKLLNMLAIARDTHEYNMEEFLADIPHATLLVWGRHDEITPPEVGRTFFDKLPNAQLRWIDKCGHAPMMEHPKTFALLLNEFLIELPKTNHSKYNTYSL</sequence>
<accession>A0A6M1SXC2</accession>
<dbReference type="RefSeq" id="WP_165268378.1">
    <property type="nucleotide sequence ID" value="NZ_JAALLS010000010.1"/>
</dbReference>
<dbReference type="PANTHER" id="PTHR43798">
    <property type="entry name" value="MONOACYLGLYCEROL LIPASE"/>
    <property type="match status" value="1"/>
</dbReference>
<dbReference type="GO" id="GO:0016020">
    <property type="term" value="C:membrane"/>
    <property type="evidence" value="ECO:0007669"/>
    <property type="project" value="TreeGrafter"/>
</dbReference>
<keyword evidence="2" id="KW-0378">Hydrolase</keyword>
<name>A0A6M1SXC2_9BACT</name>
<dbReference type="AlphaFoldDB" id="A0A6M1SXC2"/>
<dbReference type="Proteomes" id="UP000479132">
    <property type="component" value="Unassembled WGS sequence"/>
</dbReference>
<dbReference type="GO" id="GO:0047372">
    <property type="term" value="F:monoacylglycerol lipase activity"/>
    <property type="evidence" value="ECO:0007669"/>
    <property type="project" value="TreeGrafter"/>
</dbReference>
<evidence type="ECO:0000313" key="3">
    <source>
        <dbReference type="Proteomes" id="UP000479132"/>
    </source>
</evidence>
<dbReference type="SUPFAM" id="SSF53474">
    <property type="entry name" value="alpha/beta-Hydrolases"/>
    <property type="match status" value="1"/>
</dbReference>
<gene>
    <name evidence="2" type="ORF">G3569_09280</name>
</gene>
<evidence type="ECO:0000259" key="1">
    <source>
        <dbReference type="Pfam" id="PF00561"/>
    </source>
</evidence>
<dbReference type="InterPro" id="IPR050266">
    <property type="entry name" value="AB_hydrolase_sf"/>
</dbReference>
<dbReference type="InterPro" id="IPR029058">
    <property type="entry name" value="AB_hydrolase_fold"/>
</dbReference>
<comment type="caution">
    <text evidence="2">The sequence shown here is derived from an EMBL/GenBank/DDBJ whole genome shotgun (WGS) entry which is preliminary data.</text>
</comment>
<reference evidence="2 3" key="1">
    <citation type="submission" date="2020-02" db="EMBL/GenBank/DDBJ databases">
        <title>Aliifodinibius halophilus 2W32, complete genome.</title>
        <authorList>
            <person name="Li Y."/>
            <person name="Wu S."/>
        </authorList>
    </citation>
    <scope>NUCLEOTIDE SEQUENCE [LARGE SCALE GENOMIC DNA]</scope>
    <source>
        <strain evidence="2 3">2W32</strain>
    </source>
</reference>
<dbReference type="PRINTS" id="PR00111">
    <property type="entry name" value="ABHYDROLASE"/>
</dbReference>
<organism evidence="2 3">
    <name type="scientific">Fodinibius halophilus</name>
    <dbReference type="NCBI Taxonomy" id="1736908"/>
    <lineage>
        <taxon>Bacteria</taxon>
        <taxon>Pseudomonadati</taxon>
        <taxon>Balneolota</taxon>
        <taxon>Balneolia</taxon>
        <taxon>Balneolales</taxon>
        <taxon>Balneolaceae</taxon>
        <taxon>Fodinibius</taxon>
    </lineage>
</organism>
<protein>
    <submittedName>
        <fullName evidence="2">Alpha/beta hydrolase</fullName>
    </submittedName>
</protein>
<proteinExistence type="predicted"/>
<dbReference type="EMBL" id="JAALLS010000010">
    <property type="protein sequence ID" value="NGP88548.1"/>
    <property type="molecule type" value="Genomic_DNA"/>
</dbReference>
<dbReference type="Pfam" id="PF00561">
    <property type="entry name" value="Abhydrolase_1"/>
    <property type="match status" value="1"/>
</dbReference>
<dbReference type="GO" id="GO:0046464">
    <property type="term" value="P:acylglycerol catabolic process"/>
    <property type="evidence" value="ECO:0007669"/>
    <property type="project" value="TreeGrafter"/>
</dbReference>
<dbReference type="InterPro" id="IPR000073">
    <property type="entry name" value="AB_hydrolase_1"/>
</dbReference>
<evidence type="ECO:0000313" key="2">
    <source>
        <dbReference type="EMBL" id="NGP88548.1"/>
    </source>
</evidence>
<keyword evidence="3" id="KW-1185">Reference proteome</keyword>